<reference evidence="2 3" key="1">
    <citation type="submission" date="2019-12" db="EMBL/GenBank/DDBJ databases">
        <title>A genome sequence resource for the geographically widespread anthracnose pathogen Colletotrichum asianum.</title>
        <authorList>
            <person name="Meng Y."/>
        </authorList>
    </citation>
    <scope>NUCLEOTIDE SEQUENCE [LARGE SCALE GENOMIC DNA]</scope>
    <source>
        <strain evidence="2 3">ICMP 18580</strain>
    </source>
</reference>
<keyword evidence="1" id="KW-0812">Transmembrane</keyword>
<evidence type="ECO:0000256" key="1">
    <source>
        <dbReference type="SAM" id="Phobius"/>
    </source>
</evidence>
<accession>A0A8H3ZRR5</accession>
<organism evidence="2 3">
    <name type="scientific">Colletotrichum asianum</name>
    <dbReference type="NCBI Taxonomy" id="702518"/>
    <lineage>
        <taxon>Eukaryota</taxon>
        <taxon>Fungi</taxon>
        <taxon>Dikarya</taxon>
        <taxon>Ascomycota</taxon>
        <taxon>Pezizomycotina</taxon>
        <taxon>Sordariomycetes</taxon>
        <taxon>Hypocreomycetidae</taxon>
        <taxon>Glomerellales</taxon>
        <taxon>Glomerellaceae</taxon>
        <taxon>Colletotrichum</taxon>
        <taxon>Colletotrichum gloeosporioides species complex</taxon>
    </lineage>
</organism>
<feature type="transmembrane region" description="Helical" evidence="1">
    <location>
        <begin position="48"/>
        <end position="74"/>
    </location>
</feature>
<comment type="caution">
    <text evidence="2">The sequence shown here is derived from an EMBL/GenBank/DDBJ whole genome shotgun (WGS) entry which is preliminary data.</text>
</comment>
<dbReference type="OrthoDB" id="4846644at2759"/>
<keyword evidence="1" id="KW-0472">Membrane</keyword>
<keyword evidence="3" id="KW-1185">Reference proteome</keyword>
<dbReference type="AlphaFoldDB" id="A0A8H3ZRR5"/>
<protein>
    <submittedName>
        <fullName evidence="2">Uncharacterized protein</fullName>
    </submittedName>
</protein>
<dbReference type="EMBL" id="WOWK01000073">
    <property type="protein sequence ID" value="KAF0321280.1"/>
    <property type="molecule type" value="Genomic_DNA"/>
</dbReference>
<gene>
    <name evidence="2" type="ORF">GQ607_011483</name>
</gene>
<name>A0A8H3ZRR5_9PEZI</name>
<proteinExistence type="predicted"/>
<evidence type="ECO:0000313" key="2">
    <source>
        <dbReference type="EMBL" id="KAF0321280.1"/>
    </source>
</evidence>
<sequence>MSLGAPIPSITKKAIVEAQNVPSYQPTSMVAQALQGILRFGRSLIAEWIVYALVYHSIGAIVTFFLFVPVDLIGALVSEDYEHGRFLRFHVFFFSFPTGNYTWEAFPFGTWILLAGLWTLTVRPSLALAGWVVNKRLPAYTLPAEKYPPIRWSFEYLCCVANHHHVFIPDPEFYARKAMRLINTRVSSDSYQLGTISPDEHDELRTFSHIYNTVMTQYLSKSLPIPTREKCLPQDH</sequence>
<evidence type="ECO:0000313" key="3">
    <source>
        <dbReference type="Proteomes" id="UP000434172"/>
    </source>
</evidence>
<keyword evidence="1" id="KW-1133">Transmembrane helix</keyword>
<feature type="transmembrane region" description="Helical" evidence="1">
    <location>
        <begin position="109"/>
        <end position="133"/>
    </location>
</feature>
<dbReference type="Proteomes" id="UP000434172">
    <property type="component" value="Unassembled WGS sequence"/>
</dbReference>